<proteinExistence type="predicted"/>
<protein>
    <recommendedName>
        <fullName evidence="8">C2H2-type domain-containing protein</fullName>
    </recommendedName>
</protein>
<dbReference type="GO" id="GO:0010468">
    <property type="term" value="P:regulation of gene expression"/>
    <property type="evidence" value="ECO:0007669"/>
    <property type="project" value="TreeGrafter"/>
</dbReference>
<keyword evidence="10" id="KW-1185">Reference proteome</keyword>
<evidence type="ECO:0000256" key="5">
    <source>
        <dbReference type="ARBA" id="ARBA00022833"/>
    </source>
</evidence>
<evidence type="ECO:0000256" key="1">
    <source>
        <dbReference type="ARBA" id="ARBA00004123"/>
    </source>
</evidence>
<dbReference type="PANTHER" id="PTHR16515">
    <property type="entry name" value="PR DOMAIN ZINC FINGER PROTEIN"/>
    <property type="match status" value="1"/>
</dbReference>
<keyword evidence="4 7" id="KW-0863">Zinc-finger</keyword>
<dbReference type="PANTHER" id="PTHR16515:SF49">
    <property type="entry name" value="GASTRULA ZINC FINGER PROTEIN XLCGF49.1-LIKE-RELATED"/>
    <property type="match status" value="1"/>
</dbReference>
<evidence type="ECO:0000259" key="8">
    <source>
        <dbReference type="PROSITE" id="PS50157"/>
    </source>
</evidence>
<keyword evidence="5" id="KW-0862">Zinc</keyword>
<dbReference type="STRING" id="34508.A0A4U5M3H9"/>
<evidence type="ECO:0000256" key="7">
    <source>
        <dbReference type="PROSITE-ProRule" id="PRU00042"/>
    </source>
</evidence>
<accession>A0A4U5M3H9</accession>
<dbReference type="InterPro" id="IPR013087">
    <property type="entry name" value="Znf_C2H2_type"/>
</dbReference>
<organism evidence="9 10">
    <name type="scientific">Steinernema carpocapsae</name>
    <name type="common">Entomopathogenic nematode</name>
    <dbReference type="NCBI Taxonomy" id="34508"/>
    <lineage>
        <taxon>Eukaryota</taxon>
        <taxon>Metazoa</taxon>
        <taxon>Ecdysozoa</taxon>
        <taxon>Nematoda</taxon>
        <taxon>Chromadorea</taxon>
        <taxon>Rhabditida</taxon>
        <taxon>Tylenchina</taxon>
        <taxon>Panagrolaimomorpha</taxon>
        <taxon>Strongyloidoidea</taxon>
        <taxon>Steinernematidae</taxon>
        <taxon>Steinernema</taxon>
    </lineage>
</organism>
<dbReference type="EMBL" id="AZBU02000010">
    <property type="protein sequence ID" value="TKR63262.1"/>
    <property type="molecule type" value="Genomic_DNA"/>
</dbReference>
<dbReference type="Proteomes" id="UP000298663">
    <property type="component" value="Unassembled WGS sequence"/>
</dbReference>
<evidence type="ECO:0000256" key="2">
    <source>
        <dbReference type="ARBA" id="ARBA00022723"/>
    </source>
</evidence>
<feature type="domain" description="C2H2-type" evidence="8">
    <location>
        <begin position="330"/>
        <end position="365"/>
    </location>
</feature>
<dbReference type="FunFam" id="3.30.160.60:FF:000358">
    <property type="entry name" value="zinc finger protein 24"/>
    <property type="match status" value="1"/>
</dbReference>
<evidence type="ECO:0000313" key="10">
    <source>
        <dbReference type="Proteomes" id="UP000298663"/>
    </source>
</evidence>
<dbReference type="InterPro" id="IPR050331">
    <property type="entry name" value="Zinc_finger"/>
</dbReference>
<evidence type="ECO:0000256" key="3">
    <source>
        <dbReference type="ARBA" id="ARBA00022737"/>
    </source>
</evidence>
<keyword evidence="6" id="KW-0539">Nucleus</keyword>
<name>A0A4U5M3H9_STECR</name>
<dbReference type="OrthoDB" id="8114442at2759"/>
<dbReference type="Pfam" id="PF00096">
    <property type="entry name" value="zf-C2H2"/>
    <property type="match status" value="2"/>
</dbReference>
<dbReference type="AlphaFoldDB" id="A0A4U5M3H9"/>
<evidence type="ECO:0000256" key="6">
    <source>
        <dbReference type="ARBA" id="ARBA00023242"/>
    </source>
</evidence>
<reference evidence="9 10" key="2">
    <citation type="journal article" date="2019" name="G3 (Bethesda)">
        <title>Hybrid Assembly of the Genome of the Entomopathogenic Nematode Steinernema carpocapsae Identifies the X-Chromosome.</title>
        <authorList>
            <person name="Serra L."/>
            <person name="Macchietto M."/>
            <person name="Macias-Munoz A."/>
            <person name="McGill C.J."/>
            <person name="Rodriguez I.M."/>
            <person name="Rodriguez B."/>
            <person name="Murad R."/>
            <person name="Mortazavi A."/>
        </authorList>
    </citation>
    <scope>NUCLEOTIDE SEQUENCE [LARGE SCALE GENOMIC DNA]</scope>
    <source>
        <strain evidence="9 10">ALL</strain>
    </source>
</reference>
<evidence type="ECO:0000313" key="9">
    <source>
        <dbReference type="EMBL" id="TKR63262.1"/>
    </source>
</evidence>
<dbReference type="GO" id="GO:0005634">
    <property type="term" value="C:nucleus"/>
    <property type="evidence" value="ECO:0007669"/>
    <property type="project" value="UniProtKB-SubCell"/>
</dbReference>
<dbReference type="GO" id="GO:0008270">
    <property type="term" value="F:zinc ion binding"/>
    <property type="evidence" value="ECO:0007669"/>
    <property type="project" value="UniProtKB-KW"/>
</dbReference>
<dbReference type="InterPro" id="IPR036236">
    <property type="entry name" value="Znf_C2H2_sf"/>
</dbReference>
<dbReference type="SUPFAM" id="SSF57667">
    <property type="entry name" value="beta-beta-alpha zinc fingers"/>
    <property type="match status" value="1"/>
</dbReference>
<gene>
    <name evidence="9" type="ORF">L596_027111</name>
</gene>
<dbReference type="PROSITE" id="PS00028">
    <property type="entry name" value="ZINC_FINGER_C2H2_1"/>
    <property type="match status" value="1"/>
</dbReference>
<sequence>MPISWNFESKSKMLNFCSKVDPKITRYRRDRIIPRHTSTDFVAFRHCGTKNATVGSKFIEIREIFVDKRQQHQLPAPRSSDQPRKPYERFLEKQFEQSFTLKQNVQQHIVNFHGLDCSSPDRESFECRMRRFQCMKCLKIFKSEDVSSISRRHTTSPSRWRNGEEEQQTLHALESSHAAFEALAIRTAAIQAVEVDDVLLDVLLQGEALFELLLEEALIRLASFVIPKIVLIFELVGTCASSSAPSAPLPSDVAEVFAATSRWSTSARRTSATYEGCEHPGYKCSKALAAHVRAVHTGERPYECSQCERAFVRKNDLKVHEATHSRIVDLRCQYCGAAFRRDNYLKKHYRVCEKKNRRRIAHPGK</sequence>
<dbReference type="SMART" id="SM00355">
    <property type="entry name" value="ZnF_C2H2"/>
    <property type="match status" value="2"/>
</dbReference>
<dbReference type="PROSITE" id="PS50157">
    <property type="entry name" value="ZINC_FINGER_C2H2_2"/>
    <property type="match status" value="2"/>
</dbReference>
<feature type="domain" description="C2H2-type" evidence="8">
    <location>
        <begin position="302"/>
        <end position="325"/>
    </location>
</feature>
<comment type="caution">
    <text evidence="9">The sequence shown here is derived from an EMBL/GenBank/DDBJ whole genome shotgun (WGS) entry which is preliminary data.</text>
</comment>
<keyword evidence="2" id="KW-0479">Metal-binding</keyword>
<comment type="subcellular location">
    <subcellularLocation>
        <location evidence="1">Nucleus</location>
    </subcellularLocation>
</comment>
<evidence type="ECO:0000256" key="4">
    <source>
        <dbReference type="ARBA" id="ARBA00022771"/>
    </source>
</evidence>
<reference evidence="9 10" key="1">
    <citation type="journal article" date="2015" name="Genome Biol.">
        <title>Comparative genomics of Steinernema reveals deeply conserved gene regulatory networks.</title>
        <authorList>
            <person name="Dillman A.R."/>
            <person name="Macchietto M."/>
            <person name="Porter C.F."/>
            <person name="Rogers A."/>
            <person name="Williams B."/>
            <person name="Antoshechkin I."/>
            <person name="Lee M.M."/>
            <person name="Goodwin Z."/>
            <person name="Lu X."/>
            <person name="Lewis E.E."/>
            <person name="Goodrich-Blair H."/>
            <person name="Stock S.P."/>
            <person name="Adams B.J."/>
            <person name="Sternberg P.W."/>
            <person name="Mortazavi A."/>
        </authorList>
    </citation>
    <scope>NUCLEOTIDE SEQUENCE [LARGE SCALE GENOMIC DNA]</scope>
    <source>
        <strain evidence="9 10">ALL</strain>
    </source>
</reference>
<dbReference type="Gene3D" id="3.30.160.60">
    <property type="entry name" value="Classic Zinc Finger"/>
    <property type="match status" value="1"/>
</dbReference>
<keyword evidence="3" id="KW-0677">Repeat</keyword>